<feature type="binding site" evidence="9">
    <location>
        <position position="143"/>
    </location>
    <ligand>
        <name>4-amino-2-methyl-5-(diphosphooxymethyl)pyrimidine</name>
        <dbReference type="ChEBI" id="CHEBI:57841"/>
    </ligand>
</feature>
<dbReference type="SUPFAM" id="SSF51391">
    <property type="entry name" value="Thiamin phosphate synthase"/>
    <property type="match status" value="1"/>
</dbReference>
<evidence type="ECO:0000256" key="1">
    <source>
        <dbReference type="ARBA" id="ARBA00005165"/>
    </source>
</evidence>
<dbReference type="Proteomes" id="UP000252357">
    <property type="component" value="Unassembled WGS sequence"/>
</dbReference>
<dbReference type="GO" id="GO:0005737">
    <property type="term" value="C:cytoplasm"/>
    <property type="evidence" value="ECO:0007669"/>
    <property type="project" value="TreeGrafter"/>
</dbReference>
<keyword evidence="2 9" id="KW-0808">Transferase</keyword>
<sequence>MRQFQATAIQGLYAITPDIATAADADVLFAHLDAYLTAGGRLLQWRNKQLPPLRQEQLARECQRLCQAHHACFIINDNLALAQKLNADGLHVGQTDGDLPTIRRAWSGLLGISCYDSLPLAQEAVQLGADYIAFGAVYASPTKPLAKTAALSLFQASANLGVPRVAIGGITHAHLPALRGAGADATAVISALFDLSAPPTHTAAQTRAWCAAWDNCHEPKQSVPTRPLD</sequence>
<dbReference type="InterPro" id="IPR022998">
    <property type="entry name" value="ThiamineP_synth_TenI"/>
</dbReference>
<feature type="binding site" evidence="9">
    <location>
        <position position="96"/>
    </location>
    <ligand>
        <name>Mg(2+)</name>
        <dbReference type="ChEBI" id="CHEBI:18420"/>
    </ligand>
</feature>
<comment type="pathway">
    <text evidence="1 9">Cofactor biosynthesis; thiamine diphosphate biosynthesis; thiamine phosphate from 4-amino-2-methyl-5-diphosphomethylpyrimidine and 4-methyl-5-(2-phosphoethyl)-thiazole: step 1/1.</text>
</comment>
<comment type="cofactor">
    <cofactor evidence="9">
        <name>Mg(2+)</name>
        <dbReference type="ChEBI" id="CHEBI:18420"/>
    </cofactor>
    <text evidence="9">Binds 1 Mg(2+) ion per subunit.</text>
</comment>
<evidence type="ECO:0000256" key="2">
    <source>
        <dbReference type="ARBA" id="ARBA00022679"/>
    </source>
</evidence>
<organism evidence="11 12">
    <name type="scientific">Parvibium lacunae</name>
    <dbReference type="NCBI Taxonomy" id="1888893"/>
    <lineage>
        <taxon>Bacteria</taxon>
        <taxon>Pseudomonadati</taxon>
        <taxon>Pseudomonadota</taxon>
        <taxon>Betaproteobacteria</taxon>
        <taxon>Burkholderiales</taxon>
        <taxon>Alcaligenaceae</taxon>
        <taxon>Parvibium</taxon>
    </lineage>
</organism>
<dbReference type="AlphaFoldDB" id="A0A368L4L8"/>
<dbReference type="Gene3D" id="3.20.20.70">
    <property type="entry name" value="Aldolase class I"/>
    <property type="match status" value="1"/>
</dbReference>
<gene>
    <name evidence="9" type="primary">thiE</name>
    <name evidence="11" type="ORF">DU000_06915</name>
</gene>
<comment type="catalytic activity">
    <reaction evidence="7 9">
        <text>2-(2-carboxy-4-methylthiazol-5-yl)ethyl phosphate + 4-amino-2-methyl-5-(diphosphooxymethyl)pyrimidine + 2 H(+) = thiamine phosphate + CO2 + diphosphate</text>
        <dbReference type="Rhea" id="RHEA:47848"/>
        <dbReference type="ChEBI" id="CHEBI:15378"/>
        <dbReference type="ChEBI" id="CHEBI:16526"/>
        <dbReference type="ChEBI" id="CHEBI:33019"/>
        <dbReference type="ChEBI" id="CHEBI:37575"/>
        <dbReference type="ChEBI" id="CHEBI:57841"/>
        <dbReference type="ChEBI" id="CHEBI:62890"/>
        <dbReference type="EC" id="2.5.1.3"/>
    </reaction>
</comment>
<keyword evidence="12" id="KW-1185">Reference proteome</keyword>
<dbReference type="HAMAP" id="MF_00097">
    <property type="entry name" value="TMP_synthase"/>
    <property type="match status" value="1"/>
</dbReference>
<dbReference type="InterPro" id="IPR034291">
    <property type="entry name" value="TMP_synthase"/>
</dbReference>
<dbReference type="GO" id="GO:0000287">
    <property type="term" value="F:magnesium ion binding"/>
    <property type="evidence" value="ECO:0007669"/>
    <property type="project" value="UniProtKB-UniRule"/>
</dbReference>
<proteinExistence type="inferred from homology"/>
<dbReference type="PANTHER" id="PTHR20857:SF15">
    <property type="entry name" value="THIAMINE-PHOSPHATE SYNTHASE"/>
    <property type="match status" value="1"/>
</dbReference>
<feature type="binding site" evidence="9">
    <location>
        <begin position="140"/>
        <end position="142"/>
    </location>
    <ligand>
        <name>2-[(2R,5Z)-2-carboxy-4-methylthiazol-5(2H)-ylidene]ethyl phosphate</name>
        <dbReference type="ChEBI" id="CHEBI:62899"/>
    </ligand>
</feature>
<evidence type="ECO:0000256" key="8">
    <source>
        <dbReference type="ARBA" id="ARBA00047883"/>
    </source>
</evidence>
<dbReference type="EC" id="2.5.1.3" evidence="9"/>
<dbReference type="GO" id="GO:0009228">
    <property type="term" value="P:thiamine biosynthetic process"/>
    <property type="evidence" value="ECO:0007669"/>
    <property type="project" value="UniProtKB-KW"/>
</dbReference>
<dbReference type="OrthoDB" id="9810880at2"/>
<evidence type="ECO:0000256" key="3">
    <source>
        <dbReference type="ARBA" id="ARBA00022723"/>
    </source>
</evidence>
<dbReference type="Pfam" id="PF02581">
    <property type="entry name" value="TMP-TENI"/>
    <property type="match status" value="1"/>
</dbReference>
<dbReference type="InterPro" id="IPR013785">
    <property type="entry name" value="Aldolase_TIM"/>
</dbReference>
<feature type="binding site" evidence="9">
    <location>
        <position position="113"/>
    </location>
    <ligand>
        <name>4-amino-2-methyl-5-(diphosphooxymethyl)pyrimidine</name>
        <dbReference type="ChEBI" id="CHEBI:57841"/>
    </ligand>
</feature>
<feature type="binding site" evidence="9">
    <location>
        <position position="169"/>
    </location>
    <ligand>
        <name>2-[(2R,5Z)-2-carboxy-4-methylthiazol-5(2H)-ylidene]ethyl phosphate</name>
        <dbReference type="ChEBI" id="CHEBI:62899"/>
    </ligand>
</feature>
<dbReference type="EMBL" id="QPGB01000002">
    <property type="protein sequence ID" value="RCS58531.1"/>
    <property type="molecule type" value="Genomic_DNA"/>
</dbReference>
<dbReference type="UniPathway" id="UPA00060">
    <property type="reaction ID" value="UER00141"/>
</dbReference>
<evidence type="ECO:0000256" key="4">
    <source>
        <dbReference type="ARBA" id="ARBA00022842"/>
    </source>
</evidence>
<evidence type="ECO:0000256" key="7">
    <source>
        <dbReference type="ARBA" id="ARBA00047851"/>
    </source>
</evidence>
<dbReference type="GO" id="GO:0009229">
    <property type="term" value="P:thiamine diphosphate biosynthetic process"/>
    <property type="evidence" value="ECO:0007669"/>
    <property type="project" value="UniProtKB-UniRule"/>
</dbReference>
<evidence type="ECO:0000313" key="11">
    <source>
        <dbReference type="EMBL" id="RCS58531.1"/>
    </source>
</evidence>
<dbReference type="CDD" id="cd00564">
    <property type="entry name" value="TMP_TenI"/>
    <property type="match status" value="1"/>
</dbReference>
<evidence type="ECO:0000259" key="10">
    <source>
        <dbReference type="Pfam" id="PF02581"/>
    </source>
</evidence>
<evidence type="ECO:0000256" key="9">
    <source>
        <dbReference type="HAMAP-Rule" id="MF_00097"/>
    </source>
</evidence>
<feature type="binding site" evidence="9">
    <location>
        <begin position="44"/>
        <end position="48"/>
    </location>
    <ligand>
        <name>4-amino-2-methyl-5-(diphosphooxymethyl)pyrimidine</name>
        <dbReference type="ChEBI" id="CHEBI:57841"/>
    </ligand>
</feature>
<feature type="binding site" evidence="9">
    <location>
        <position position="77"/>
    </location>
    <ligand>
        <name>Mg(2+)</name>
        <dbReference type="ChEBI" id="CHEBI:18420"/>
    </ligand>
</feature>
<dbReference type="GO" id="GO:0004789">
    <property type="term" value="F:thiamine-phosphate diphosphorylase activity"/>
    <property type="evidence" value="ECO:0007669"/>
    <property type="project" value="UniProtKB-UniRule"/>
</dbReference>
<evidence type="ECO:0000313" key="12">
    <source>
        <dbReference type="Proteomes" id="UP000252357"/>
    </source>
</evidence>
<dbReference type="PANTHER" id="PTHR20857">
    <property type="entry name" value="THIAMINE-PHOSPHATE PYROPHOSPHORYLASE"/>
    <property type="match status" value="1"/>
</dbReference>
<comment type="function">
    <text evidence="9">Condenses 4-methyl-5-(beta-hydroxyethyl)thiazole monophosphate (THZ-P) and 2-methyl-4-amino-5-hydroxymethyl pyrimidine pyrophosphate (HMP-PP) to form thiamine monophosphate (TMP).</text>
</comment>
<feature type="domain" description="Thiamine phosphate synthase/TenI" evidence="10">
    <location>
        <begin position="12"/>
        <end position="192"/>
    </location>
</feature>
<accession>A0A368L4L8</accession>
<keyword evidence="4 9" id="KW-0460">Magnesium</keyword>
<feature type="binding site" evidence="9">
    <location>
        <begin position="189"/>
        <end position="190"/>
    </location>
    <ligand>
        <name>2-[(2R,5Z)-2-carboxy-4-methylthiazol-5(2H)-ylidene]ethyl phosphate</name>
        <dbReference type="ChEBI" id="CHEBI:62899"/>
    </ligand>
</feature>
<dbReference type="RefSeq" id="WP_114402615.1">
    <property type="nucleotide sequence ID" value="NZ_QPGB01000002.1"/>
</dbReference>
<name>A0A368L4L8_9BURK</name>
<comment type="caution">
    <text evidence="11">The sequence shown here is derived from an EMBL/GenBank/DDBJ whole genome shotgun (WGS) entry which is preliminary data.</text>
</comment>
<comment type="catalytic activity">
    <reaction evidence="6 9">
        <text>4-methyl-5-(2-phosphooxyethyl)-thiazole + 4-amino-2-methyl-5-(diphosphooxymethyl)pyrimidine + H(+) = thiamine phosphate + diphosphate</text>
        <dbReference type="Rhea" id="RHEA:22328"/>
        <dbReference type="ChEBI" id="CHEBI:15378"/>
        <dbReference type="ChEBI" id="CHEBI:33019"/>
        <dbReference type="ChEBI" id="CHEBI:37575"/>
        <dbReference type="ChEBI" id="CHEBI:57841"/>
        <dbReference type="ChEBI" id="CHEBI:58296"/>
        <dbReference type="EC" id="2.5.1.3"/>
    </reaction>
</comment>
<evidence type="ECO:0000256" key="5">
    <source>
        <dbReference type="ARBA" id="ARBA00022977"/>
    </source>
</evidence>
<keyword evidence="3 9" id="KW-0479">Metal-binding</keyword>
<feature type="binding site" evidence="9">
    <location>
        <position position="76"/>
    </location>
    <ligand>
        <name>4-amino-2-methyl-5-(diphosphooxymethyl)pyrimidine</name>
        <dbReference type="ChEBI" id="CHEBI:57841"/>
    </ligand>
</feature>
<reference evidence="11 12" key="1">
    <citation type="journal article" date="2018" name="Int. J. Syst. Evol. Microbiol.">
        <title>Parvibium lacunae gen. nov., sp. nov., a new member of the family Alcaligenaceae isolated from a freshwater pond.</title>
        <authorList>
            <person name="Chen W.M."/>
            <person name="Xie P.B."/>
            <person name="Hsu M.Y."/>
            <person name="Sheu S.Y."/>
        </authorList>
    </citation>
    <scope>NUCLEOTIDE SEQUENCE [LARGE SCALE GENOMIC DNA]</scope>
    <source>
        <strain evidence="11 12">KMB9</strain>
    </source>
</reference>
<keyword evidence="5 9" id="KW-0784">Thiamine biosynthesis</keyword>
<evidence type="ECO:0000256" key="6">
    <source>
        <dbReference type="ARBA" id="ARBA00047334"/>
    </source>
</evidence>
<comment type="similarity">
    <text evidence="9">Belongs to the thiamine-phosphate synthase family.</text>
</comment>
<comment type="catalytic activity">
    <reaction evidence="8 9">
        <text>2-[(2R,5Z)-2-carboxy-4-methylthiazol-5(2H)-ylidene]ethyl phosphate + 4-amino-2-methyl-5-(diphosphooxymethyl)pyrimidine + 2 H(+) = thiamine phosphate + CO2 + diphosphate</text>
        <dbReference type="Rhea" id="RHEA:47844"/>
        <dbReference type="ChEBI" id="CHEBI:15378"/>
        <dbReference type="ChEBI" id="CHEBI:16526"/>
        <dbReference type="ChEBI" id="CHEBI:33019"/>
        <dbReference type="ChEBI" id="CHEBI:37575"/>
        <dbReference type="ChEBI" id="CHEBI:57841"/>
        <dbReference type="ChEBI" id="CHEBI:62899"/>
        <dbReference type="EC" id="2.5.1.3"/>
    </reaction>
</comment>
<dbReference type="InterPro" id="IPR036206">
    <property type="entry name" value="ThiamineP_synth_sf"/>
</dbReference>
<protein>
    <recommendedName>
        <fullName evidence="9">Thiamine-phosphate synthase</fullName>
        <shortName evidence="9">TP synthase</shortName>
        <shortName evidence="9">TPS</shortName>
        <ecNumber evidence="9">2.5.1.3</ecNumber>
    </recommendedName>
    <alternativeName>
        <fullName evidence="9">Thiamine-phosphate pyrophosphorylase</fullName>
        <shortName evidence="9">TMP pyrophosphorylase</shortName>
        <shortName evidence="9">TMP-PPase</shortName>
    </alternativeName>
</protein>